<evidence type="ECO:0008006" key="3">
    <source>
        <dbReference type="Google" id="ProtNLM"/>
    </source>
</evidence>
<dbReference type="STRING" id="554083.BKD30_02825"/>
<name>A0A1R1LJP7_9MICC</name>
<accession>A0A1R1LJP7</accession>
<dbReference type="InterPro" id="IPR034660">
    <property type="entry name" value="DinB/YfiT-like"/>
</dbReference>
<comment type="caution">
    <text evidence="1">The sequence shown here is derived from an EMBL/GenBank/DDBJ whole genome shotgun (WGS) entry which is preliminary data.</text>
</comment>
<protein>
    <recommendedName>
        <fullName evidence="3">Type I restriction endonuclease subunit M</fullName>
    </recommendedName>
</protein>
<keyword evidence="2" id="KW-1185">Reference proteome</keyword>
<dbReference type="Proteomes" id="UP000187085">
    <property type="component" value="Unassembled WGS sequence"/>
</dbReference>
<evidence type="ECO:0000313" key="2">
    <source>
        <dbReference type="Proteomes" id="UP000187085"/>
    </source>
</evidence>
<gene>
    <name evidence="1" type="ORF">BKD30_02825</name>
</gene>
<sequence>MTPPPVASAKTTLHRHLRGVRQDLEWKLEGLDEMHLRMPMTRTGTNLLGLVRHASGVEAGYFGEVFDRPYSEPMPWDPEYADNDDFWTPADVPAHEVLALYHRVQKHADATIADLPLDEPGLVPWWSAERQRVTLHQILVHVITDLARHAGHADVVREAIDGRVGLSEGNDNLLTDDEQWWADYRNRLTGIAECFRDRGAGSAGGGR</sequence>
<dbReference type="EMBL" id="MRDE01000016">
    <property type="protein sequence ID" value="OMH27761.1"/>
    <property type="molecule type" value="Genomic_DNA"/>
</dbReference>
<dbReference type="AlphaFoldDB" id="A0A1R1LJP7"/>
<dbReference type="Gene3D" id="1.20.120.450">
    <property type="entry name" value="dinb family like domain"/>
    <property type="match status" value="1"/>
</dbReference>
<dbReference type="InterPro" id="IPR007061">
    <property type="entry name" value="MST-like"/>
</dbReference>
<dbReference type="Pfam" id="PF04978">
    <property type="entry name" value="MST"/>
    <property type="match status" value="1"/>
</dbReference>
<reference evidence="1 2" key="1">
    <citation type="submission" date="2016-12" db="EMBL/GenBank/DDBJ databases">
        <title>Draft genome of Tersicoccus phoenicis 1P05MA.</title>
        <authorList>
            <person name="Nakajima Y."/>
            <person name="Yoshizawa S."/>
            <person name="Nakamura K."/>
            <person name="Ogura Y."/>
            <person name="Hayashi T."/>
            <person name="Kogure K."/>
        </authorList>
    </citation>
    <scope>NUCLEOTIDE SEQUENCE [LARGE SCALE GENOMIC DNA]</scope>
    <source>
        <strain evidence="1 2">1p05MA</strain>
    </source>
</reference>
<dbReference type="SUPFAM" id="SSF109854">
    <property type="entry name" value="DinB/YfiT-like putative metalloenzymes"/>
    <property type="match status" value="1"/>
</dbReference>
<evidence type="ECO:0000313" key="1">
    <source>
        <dbReference type="EMBL" id="OMH27761.1"/>
    </source>
</evidence>
<organism evidence="1 2">
    <name type="scientific">Tersicoccus phoenicis</name>
    <dbReference type="NCBI Taxonomy" id="554083"/>
    <lineage>
        <taxon>Bacteria</taxon>
        <taxon>Bacillati</taxon>
        <taxon>Actinomycetota</taxon>
        <taxon>Actinomycetes</taxon>
        <taxon>Micrococcales</taxon>
        <taxon>Micrococcaceae</taxon>
        <taxon>Tersicoccus</taxon>
    </lineage>
</organism>
<proteinExistence type="predicted"/>